<reference evidence="2" key="2">
    <citation type="journal article" date="2007" name="Science">
        <title>Draft genome sequence of the sexually transmitted pathogen Trichomonas vaginalis.</title>
        <authorList>
            <person name="Carlton J.M."/>
            <person name="Hirt R.P."/>
            <person name="Silva J.C."/>
            <person name="Delcher A.L."/>
            <person name="Schatz M."/>
            <person name="Zhao Q."/>
            <person name="Wortman J.R."/>
            <person name="Bidwell S.L."/>
            <person name="Alsmark U.C.M."/>
            <person name="Besteiro S."/>
            <person name="Sicheritz-Ponten T."/>
            <person name="Noel C.J."/>
            <person name="Dacks J.B."/>
            <person name="Foster P.G."/>
            <person name="Simillion C."/>
            <person name="Van de Peer Y."/>
            <person name="Miranda-Saavedra D."/>
            <person name="Barton G.J."/>
            <person name="Westrop G.D."/>
            <person name="Mueller S."/>
            <person name="Dessi D."/>
            <person name="Fiori P.L."/>
            <person name="Ren Q."/>
            <person name="Paulsen I."/>
            <person name="Zhang H."/>
            <person name="Bastida-Corcuera F.D."/>
            <person name="Simoes-Barbosa A."/>
            <person name="Brown M.T."/>
            <person name="Hayes R.D."/>
            <person name="Mukherjee M."/>
            <person name="Okumura C.Y."/>
            <person name="Schneider R."/>
            <person name="Smith A.J."/>
            <person name="Vanacova S."/>
            <person name="Villalvazo M."/>
            <person name="Haas B.J."/>
            <person name="Pertea M."/>
            <person name="Feldblyum T.V."/>
            <person name="Utterback T.R."/>
            <person name="Shu C.L."/>
            <person name="Osoegawa K."/>
            <person name="de Jong P.J."/>
            <person name="Hrdy I."/>
            <person name="Horvathova L."/>
            <person name="Zubacova Z."/>
            <person name="Dolezal P."/>
            <person name="Malik S.B."/>
            <person name="Logsdon J.M. Jr."/>
            <person name="Henze K."/>
            <person name="Gupta A."/>
            <person name="Wang C.C."/>
            <person name="Dunne R.L."/>
            <person name="Upcroft J.A."/>
            <person name="Upcroft P."/>
            <person name="White O."/>
            <person name="Salzberg S.L."/>
            <person name="Tang P."/>
            <person name="Chiu C.-H."/>
            <person name="Lee Y.-S."/>
            <person name="Embley T.M."/>
            <person name="Coombs G.H."/>
            <person name="Mottram J.C."/>
            <person name="Tachezy J."/>
            <person name="Fraser-Liggett C.M."/>
            <person name="Johnson P.J."/>
        </authorList>
    </citation>
    <scope>NUCLEOTIDE SEQUENCE [LARGE SCALE GENOMIC DNA]</scope>
    <source>
        <strain evidence="2">G3</strain>
    </source>
</reference>
<dbReference type="OrthoDB" id="10475353at2759"/>
<dbReference type="AlphaFoldDB" id="A2FQB2"/>
<feature type="region of interest" description="Disordered" evidence="1">
    <location>
        <begin position="1"/>
        <end position="27"/>
    </location>
</feature>
<dbReference type="EMBL" id="DS113941">
    <property type="protein sequence ID" value="EAX92902.1"/>
    <property type="molecule type" value="Genomic_DNA"/>
</dbReference>
<accession>A2FQB2</accession>
<dbReference type="VEuPathDB" id="TrichDB:TVAG_186720"/>
<organism evidence="2 3">
    <name type="scientific">Trichomonas vaginalis (strain ATCC PRA-98 / G3)</name>
    <dbReference type="NCBI Taxonomy" id="412133"/>
    <lineage>
        <taxon>Eukaryota</taxon>
        <taxon>Metamonada</taxon>
        <taxon>Parabasalia</taxon>
        <taxon>Trichomonadida</taxon>
        <taxon>Trichomonadidae</taxon>
        <taxon>Trichomonas</taxon>
    </lineage>
</organism>
<gene>
    <name evidence="2" type="ORF">TVAG_186720</name>
</gene>
<dbReference type="KEGG" id="tva:4750617"/>
<dbReference type="InParanoid" id="A2FQB2"/>
<dbReference type="Proteomes" id="UP000001542">
    <property type="component" value="Unassembled WGS sequence"/>
</dbReference>
<sequence>MDDDFDPLNISKAEKREAPELPPPKVRVIPKTEDKADLFEVSGEKKRKKRLFKSMDFDKNLLFEQISTGDSIFANDITSFQPKIRQNKSETDIFTIDKEDFTQYIDQNSISAKFSNSTNALNKARLKLLENETGIIQNHIKQYKGELNLHVIKKTEILKNRNLLIQEMHDLFRQGVEENRDKAAIQSIYQRKSLRLHSIYADMMKVNISRCTSFLDWLKAIPKSYKLVPSIETDRFLNSLVLKDARTEKLEKQLSILEKHIKPLVPTKPGTGDWYSNALHPLSNSGKIIQRFEEKISVLKYLDVYTIIEHLSENNNNFVEYEHLLFDIAWSHKPYPFGINRQIKLPKLNAVFPAAIAKTDLPEEFQHTSFNMLAGMDWPFKTVVDMLFEMLILTNPFDIAHVFWDVIQEAAKCMSKLLVIYKGVNPEDVEIDFDSLFPVLQICIIAFGCEEWMSIALYTMSFNENVSDDPQLQFAMTYLEGLVTQLMGLDEQAIKQRAEAITTKWINDSEDPLGICGK</sequence>
<evidence type="ECO:0000313" key="3">
    <source>
        <dbReference type="Proteomes" id="UP000001542"/>
    </source>
</evidence>
<evidence type="ECO:0000256" key="1">
    <source>
        <dbReference type="SAM" id="MobiDB-lite"/>
    </source>
</evidence>
<name>A2FQB2_TRIV3</name>
<keyword evidence="3" id="KW-1185">Reference proteome</keyword>
<evidence type="ECO:0000313" key="2">
    <source>
        <dbReference type="EMBL" id="EAX92902.1"/>
    </source>
</evidence>
<dbReference type="RefSeq" id="XP_001305832.1">
    <property type="nucleotide sequence ID" value="XM_001305831.1"/>
</dbReference>
<reference evidence="2" key="1">
    <citation type="submission" date="2006-10" db="EMBL/GenBank/DDBJ databases">
        <authorList>
            <person name="Amadeo P."/>
            <person name="Zhao Q."/>
            <person name="Wortman J."/>
            <person name="Fraser-Liggett C."/>
            <person name="Carlton J."/>
        </authorList>
    </citation>
    <scope>NUCLEOTIDE SEQUENCE</scope>
    <source>
        <strain evidence="2">G3</strain>
    </source>
</reference>
<dbReference type="VEuPathDB" id="TrichDB:TVAGG3_0687480"/>
<protein>
    <submittedName>
        <fullName evidence="2">Uncharacterized protein</fullName>
    </submittedName>
</protein>
<dbReference type="SMR" id="A2FQB2"/>
<proteinExistence type="predicted"/>